<evidence type="ECO:0000313" key="7">
    <source>
        <dbReference type="EMBL" id="TDY61897.1"/>
    </source>
</evidence>
<comment type="similarity">
    <text evidence="4">Belongs to the Cob(I)alamin adenosyltransferase family.</text>
</comment>
<dbReference type="Proteomes" id="UP000295066">
    <property type="component" value="Unassembled WGS sequence"/>
</dbReference>
<sequence length="177" mass="19798">MGDVWITTKGGDKGETSIGNGERIPKDHPRVETYGTLDECQAHIGMARSLCEYPEICERLCMLEQELGKLMGYIALFPGLSCPDILMLEEITEKVAEVTGKNFRFVRPGDSTPGASLHVARTVARRAERTAVGLFRTGELAEDAYRYVNRLSDVIYALSLWYDHLEREKKGKPTTCP</sequence>
<dbReference type="InterPro" id="IPR029499">
    <property type="entry name" value="PduO-typ"/>
</dbReference>
<keyword evidence="4" id="KW-0169">Cobalamin biosynthesis</keyword>
<dbReference type="Pfam" id="PF01923">
    <property type="entry name" value="Cob_adeno_trans"/>
    <property type="match status" value="1"/>
</dbReference>
<dbReference type="AlphaFoldDB" id="A0A4R8MCG0"/>
<evidence type="ECO:0000256" key="2">
    <source>
        <dbReference type="ARBA" id="ARBA00022741"/>
    </source>
</evidence>
<name>A0A4R8MCG0_9BACT</name>
<dbReference type="InterPro" id="IPR036451">
    <property type="entry name" value="CblAdoTrfase-like_sf"/>
</dbReference>
<evidence type="ECO:0000259" key="6">
    <source>
        <dbReference type="Pfam" id="PF01923"/>
    </source>
</evidence>
<dbReference type="GO" id="GO:0005524">
    <property type="term" value="F:ATP binding"/>
    <property type="evidence" value="ECO:0007669"/>
    <property type="project" value="UniProtKB-UniRule"/>
</dbReference>
<gene>
    <name evidence="7" type="ORF">C8D99_104142</name>
</gene>
<dbReference type="PANTHER" id="PTHR12213:SF0">
    <property type="entry name" value="CORRINOID ADENOSYLTRANSFERASE MMAB"/>
    <property type="match status" value="1"/>
</dbReference>
<comment type="catalytic activity">
    <reaction evidence="4">
        <text>2 cob(II)alamin + reduced [electron-transfer flavoprotein] + 2 ATP = 2 adenosylcob(III)alamin + 2 triphosphate + oxidized [electron-transfer flavoprotein] + 3 H(+)</text>
        <dbReference type="Rhea" id="RHEA:28671"/>
        <dbReference type="Rhea" id="RHEA-COMP:10685"/>
        <dbReference type="Rhea" id="RHEA-COMP:10686"/>
        <dbReference type="ChEBI" id="CHEBI:15378"/>
        <dbReference type="ChEBI" id="CHEBI:16304"/>
        <dbReference type="ChEBI" id="CHEBI:18036"/>
        <dbReference type="ChEBI" id="CHEBI:18408"/>
        <dbReference type="ChEBI" id="CHEBI:30616"/>
        <dbReference type="ChEBI" id="CHEBI:57692"/>
        <dbReference type="ChEBI" id="CHEBI:58307"/>
        <dbReference type="EC" id="2.5.1.17"/>
    </reaction>
</comment>
<evidence type="ECO:0000256" key="1">
    <source>
        <dbReference type="ARBA" id="ARBA00022679"/>
    </source>
</evidence>
<comment type="caution">
    <text evidence="7">The sequence shown here is derived from an EMBL/GenBank/DDBJ whole genome shotgun (WGS) entry which is preliminary data.</text>
</comment>
<protein>
    <recommendedName>
        <fullName evidence="4">Corrinoid adenosyltransferase</fullName>
        <ecNumber evidence="4">2.5.1.17</ecNumber>
    </recommendedName>
    <alternativeName>
        <fullName evidence="4">Cob(II)alamin adenosyltransferase</fullName>
    </alternativeName>
    <alternativeName>
        <fullName evidence="4">Cob(II)yrinic acid a,c-diamide adenosyltransferase</fullName>
    </alternativeName>
    <alternativeName>
        <fullName evidence="4">Cobinamide/cobalamin adenosyltransferase</fullName>
    </alternativeName>
</protein>
<comment type="pathway">
    <text evidence="4">Cofactor biosynthesis; adenosylcobalamin biosynthesis; adenosylcobalamin from cob(II)yrinate a,c-diamide: step 2/7.</text>
</comment>
<evidence type="ECO:0000256" key="3">
    <source>
        <dbReference type="ARBA" id="ARBA00022840"/>
    </source>
</evidence>
<dbReference type="InterPro" id="IPR016030">
    <property type="entry name" value="CblAdoTrfase-like"/>
</dbReference>
<dbReference type="NCBIfam" id="TIGR00636">
    <property type="entry name" value="PduO_Nterm"/>
    <property type="match status" value="1"/>
</dbReference>
<feature type="domain" description="Cobalamin adenosyltransferase-like" evidence="6">
    <location>
        <begin position="6"/>
        <end position="161"/>
    </location>
</feature>
<accession>A0A4R8MCG0</accession>
<dbReference type="UniPathway" id="UPA00148">
    <property type="reaction ID" value="UER00233"/>
</dbReference>
<feature type="region of interest" description="Disordered" evidence="5">
    <location>
        <begin position="1"/>
        <end position="20"/>
    </location>
</feature>
<dbReference type="PANTHER" id="PTHR12213">
    <property type="entry name" value="CORRINOID ADENOSYLTRANSFERASE"/>
    <property type="match status" value="1"/>
</dbReference>
<keyword evidence="1 4" id="KW-0808">Transferase</keyword>
<evidence type="ECO:0000313" key="8">
    <source>
        <dbReference type="Proteomes" id="UP000295066"/>
    </source>
</evidence>
<evidence type="ECO:0000256" key="5">
    <source>
        <dbReference type="SAM" id="MobiDB-lite"/>
    </source>
</evidence>
<dbReference type="Gene3D" id="1.20.1200.10">
    <property type="entry name" value="Cobalamin adenosyltransferase-like"/>
    <property type="match status" value="1"/>
</dbReference>
<dbReference type="EMBL" id="SORI01000004">
    <property type="protein sequence ID" value="TDY61897.1"/>
    <property type="molecule type" value="Genomic_DNA"/>
</dbReference>
<dbReference type="SUPFAM" id="SSF89028">
    <property type="entry name" value="Cobalamin adenosyltransferase-like"/>
    <property type="match status" value="1"/>
</dbReference>
<keyword evidence="3 4" id="KW-0067">ATP-binding</keyword>
<keyword evidence="8" id="KW-1185">Reference proteome</keyword>
<reference evidence="7 8" key="1">
    <citation type="submission" date="2019-03" db="EMBL/GenBank/DDBJ databases">
        <title>Genomic Encyclopedia of Type Strains, Phase IV (KMG-IV): sequencing the most valuable type-strain genomes for metagenomic binning, comparative biology and taxonomic classification.</title>
        <authorList>
            <person name="Goeker M."/>
        </authorList>
    </citation>
    <scope>NUCLEOTIDE SEQUENCE [LARGE SCALE GENOMIC DNA]</scope>
    <source>
        <strain evidence="7 8">DSM 25964</strain>
    </source>
</reference>
<evidence type="ECO:0000256" key="4">
    <source>
        <dbReference type="RuleBase" id="RU366026"/>
    </source>
</evidence>
<dbReference type="EC" id="2.5.1.17" evidence="4"/>
<dbReference type="GO" id="GO:0009236">
    <property type="term" value="P:cobalamin biosynthetic process"/>
    <property type="evidence" value="ECO:0007669"/>
    <property type="project" value="UniProtKB-UniRule"/>
</dbReference>
<keyword evidence="2 4" id="KW-0547">Nucleotide-binding</keyword>
<proteinExistence type="inferred from homology"/>
<organism evidence="7 8">
    <name type="scientific">Aminivibrio pyruvatiphilus</name>
    <dbReference type="NCBI Taxonomy" id="1005740"/>
    <lineage>
        <taxon>Bacteria</taxon>
        <taxon>Thermotogati</taxon>
        <taxon>Synergistota</taxon>
        <taxon>Synergistia</taxon>
        <taxon>Synergistales</taxon>
        <taxon>Aminobacteriaceae</taxon>
        <taxon>Aminivibrio</taxon>
    </lineage>
</organism>
<comment type="catalytic activity">
    <reaction evidence="4">
        <text>2 cob(II)yrinate a,c diamide + reduced [electron-transfer flavoprotein] + 2 ATP = 2 adenosylcob(III)yrinate a,c-diamide + 2 triphosphate + oxidized [electron-transfer flavoprotein] + 3 H(+)</text>
        <dbReference type="Rhea" id="RHEA:11528"/>
        <dbReference type="Rhea" id="RHEA-COMP:10685"/>
        <dbReference type="Rhea" id="RHEA-COMP:10686"/>
        <dbReference type="ChEBI" id="CHEBI:15378"/>
        <dbReference type="ChEBI" id="CHEBI:18036"/>
        <dbReference type="ChEBI" id="CHEBI:30616"/>
        <dbReference type="ChEBI" id="CHEBI:57692"/>
        <dbReference type="ChEBI" id="CHEBI:58307"/>
        <dbReference type="ChEBI" id="CHEBI:58503"/>
        <dbReference type="ChEBI" id="CHEBI:58537"/>
        <dbReference type="EC" id="2.5.1.17"/>
    </reaction>
</comment>
<dbReference type="RefSeq" id="WP_133956971.1">
    <property type="nucleotide sequence ID" value="NZ_SORI01000004.1"/>
</dbReference>
<dbReference type="OrthoDB" id="9778896at2"/>
<dbReference type="GO" id="GO:0008817">
    <property type="term" value="F:corrinoid adenosyltransferase activity"/>
    <property type="evidence" value="ECO:0007669"/>
    <property type="project" value="UniProtKB-UniRule"/>
</dbReference>